<feature type="domain" description="Calcineurin-like phosphoesterase" evidence="4">
    <location>
        <begin position="295"/>
        <end position="462"/>
    </location>
</feature>
<dbReference type="PANTHER" id="PTHR31302">
    <property type="entry name" value="TRANSMEMBRANE PROTEIN WITH METALLOPHOSPHOESTERASE DOMAIN-RELATED"/>
    <property type="match status" value="1"/>
</dbReference>
<dbReference type="GO" id="GO:0016020">
    <property type="term" value="C:membrane"/>
    <property type="evidence" value="ECO:0007669"/>
    <property type="project" value="GOC"/>
</dbReference>
<keyword evidence="3" id="KW-1133">Transmembrane helix</keyword>
<dbReference type="InterPro" id="IPR029052">
    <property type="entry name" value="Metallo-depent_PP-like"/>
</dbReference>
<reference evidence="5 6" key="1">
    <citation type="submission" date="2017-06" db="EMBL/GenBank/DDBJ databases">
        <title>Sequencing and comparative analysis of myxobacterial genomes.</title>
        <authorList>
            <person name="Rupp O."/>
            <person name="Goesmann A."/>
            <person name="Sogaard-Andersen L."/>
        </authorList>
    </citation>
    <scope>NUCLEOTIDE SEQUENCE [LARGE SCALE GENOMIC DNA]</scope>
    <source>
        <strain evidence="5 6">DSM 14697</strain>
    </source>
</reference>
<dbReference type="GO" id="GO:0008758">
    <property type="term" value="F:UDP-2,3-diacylglucosamine hydrolase activity"/>
    <property type="evidence" value="ECO:0007669"/>
    <property type="project" value="TreeGrafter"/>
</dbReference>
<evidence type="ECO:0000313" key="6">
    <source>
        <dbReference type="Proteomes" id="UP000217343"/>
    </source>
</evidence>
<keyword evidence="1" id="KW-0479">Metal-binding</keyword>
<evidence type="ECO:0000313" key="5">
    <source>
        <dbReference type="EMBL" id="ATB45327.1"/>
    </source>
</evidence>
<dbReference type="InterPro" id="IPR004843">
    <property type="entry name" value="Calcineurin-like_PHP"/>
</dbReference>
<dbReference type="InterPro" id="IPR051158">
    <property type="entry name" value="Metallophosphoesterase_sf"/>
</dbReference>
<dbReference type="Pfam" id="PF00149">
    <property type="entry name" value="Metallophos"/>
    <property type="match status" value="1"/>
</dbReference>
<keyword evidence="3" id="KW-0812">Transmembrane</keyword>
<dbReference type="SUPFAM" id="SSF56300">
    <property type="entry name" value="Metallo-dependent phosphatases"/>
    <property type="match status" value="1"/>
</dbReference>
<evidence type="ECO:0000256" key="1">
    <source>
        <dbReference type="ARBA" id="ARBA00022723"/>
    </source>
</evidence>
<evidence type="ECO:0000256" key="2">
    <source>
        <dbReference type="ARBA" id="ARBA00022801"/>
    </source>
</evidence>
<dbReference type="NCBIfam" id="TIGR01409">
    <property type="entry name" value="TAT_signal_seq"/>
    <property type="match status" value="1"/>
</dbReference>
<feature type="transmembrane region" description="Helical" evidence="3">
    <location>
        <begin position="41"/>
        <end position="61"/>
    </location>
</feature>
<dbReference type="Proteomes" id="UP000217343">
    <property type="component" value="Chromosome"/>
</dbReference>
<dbReference type="PANTHER" id="PTHR31302:SF31">
    <property type="entry name" value="PHOSPHODIESTERASE YAEI"/>
    <property type="match status" value="1"/>
</dbReference>
<keyword evidence="6" id="KW-1185">Reference proteome</keyword>
<sequence>MAHCMDTARFLLFALVTGLVTVAVHVYLYRRLFAATSEHRAWRRVGAGLMTVLGTLLVLSWSVTRFLPMDSTFAVATAVWTWMGAVIYLLLALGVMGVVRKVAARLRGSRDEVAAEARSVGATASASHVQVTESAAQAGGAWAATSPAQAIAGSVQAGGKLAATGTESVSVASGALATGGHSAATAHAESAPVVTATGGATAAAPAPVAFATASSGGTTVGPASVGMVAGPGEATASAPVNVERRRFLARATAGGAVLASGGVTGFGMWSAFHPPVVNEVAVKLPGLPKALDGFTIVHLSDIHVGPVIRRPFMDELVRRCNALRPDLTCITGDLVDGHVASLAPAVSALSELKSRHGTYFVTGNHEYYWSDAAWAEALEGMGVHVLRNRHVRIGDAAASFDLVGVDDWSAGKMGFAQGYDLAAATAGRDSDRASVLLAHQPSNWKVAAQQGMGLQLSGHTHGGQFFPFTLAVSAIWEHDAGLFHEGDRHLYVSRGTGFWGPPLRVGAPPEIVRVTLLA</sequence>
<feature type="transmembrane region" description="Helical" evidence="3">
    <location>
        <begin position="73"/>
        <end position="99"/>
    </location>
</feature>
<proteinExistence type="predicted"/>
<evidence type="ECO:0000259" key="4">
    <source>
        <dbReference type="Pfam" id="PF00149"/>
    </source>
</evidence>
<organism evidence="5 6">
    <name type="scientific">Corallococcus macrosporus DSM 14697</name>
    <dbReference type="NCBI Taxonomy" id="1189310"/>
    <lineage>
        <taxon>Bacteria</taxon>
        <taxon>Pseudomonadati</taxon>
        <taxon>Myxococcota</taxon>
        <taxon>Myxococcia</taxon>
        <taxon>Myxococcales</taxon>
        <taxon>Cystobacterineae</taxon>
        <taxon>Myxococcaceae</taxon>
        <taxon>Corallococcus</taxon>
    </lineage>
</organism>
<evidence type="ECO:0000256" key="3">
    <source>
        <dbReference type="SAM" id="Phobius"/>
    </source>
</evidence>
<dbReference type="AlphaFoldDB" id="A0A250JPB3"/>
<dbReference type="GO" id="GO:0046872">
    <property type="term" value="F:metal ion binding"/>
    <property type="evidence" value="ECO:0007669"/>
    <property type="project" value="UniProtKB-KW"/>
</dbReference>
<dbReference type="Gene3D" id="3.60.21.10">
    <property type="match status" value="1"/>
</dbReference>
<dbReference type="CDD" id="cd07385">
    <property type="entry name" value="MPP_YkuE_C"/>
    <property type="match status" value="1"/>
</dbReference>
<keyword evidence="3" id="KW-0472">Membrane</keyword>
<name>A0A250JPB3_9BACT</name>
<feature type="transmembrane region" description="Helical" evidence="3">
    <location>
        <begin position="247"/>
        <end position="269"/>
    </location>
</feature>
<accession>A0A250JPB3</accession>
<keyword evidence="2" id="KW-0378">Hydrolase</keyword>
<dbReference type="EMBL" id="CP022203">
    <property type="protein sequence ID" value="ATB45327.1"/>
    <property type="molecule type" value="Genomic_DNA"/>
</dbReference>
<dbReference type="KEGG" id="mmas:MYMAC_000912"/>
<gene>
    <name evidence="5" type="ORF">MYMAC_000912</name>
</gene>
<dbReference type="InterPro" id="IPR019546">
    <property type="entry name" value="TAT_signal_bac_arc"/>
</dbReference>
<feature type="transmembrane region" description="Helical" evidence="3">
    <location>
        <begin position="12"/>
        <end position="29"/>
    </location>
</feature>
<dbReference type="GO" id="GO:0009245">
    <property type="term" value="P:lipid A biosynthetic process"/>
    <property type="evidence" value="ECO:0007669"/>
    <property type="project" value="TreeGrafter"/>
</dbReference>
<protein>
    <submittedName>
        <fullName evidence="5">Serine/threonine protein phosphatase</fullName>
    </submittedName>
</protein>